<evidence type="ECO:0000313" key="2">
    <source>
        <dbReference type="Proteomes" id="UP000014978"/>
    </source>
</evidence>
<organism evidence="1 2">
    <name type="scientific">Spraguea lophii (strain 42_110)</name>
    <name type="common">Microsporidian parasite</name>
    <dbReference type="NCBI Taxonomy" id="1358809"/>
    <lineage>
        <taxon>Eukaryota</taxon>
        <taxon>Fungi</taxon>
        <taxon>Fungi incertae sedis</taxon>
        <taxon>Microsporidia</taxon>
        <taxon>Spragueidae</taxon>
        <taxon>Spraguea</taxon>
    </lineage>
</organism>
<dbReference type="OrthoDB" id="2188448at2759"/>
<name>S7XGB5_SPRLO</name>
<gene>
    <name evidence="1" type="ORF">SLOPH_2285</name>
</gene>
<dbReference type="VEuPathDB" id="MicrosporidiaDB:SLOPH_2285"/>
<evidence type="ECO:0000313" key="1">
    <source>
        <dbReference type="EMBL" id="EPR78079.1"/>
    </source>
</evidence>
<dbReference type="EMBL" id="ATCN01001045">
    <property type="protein sequence ID" value="EPR78079.1"/>
    <property type="molecule type" value="Genomic_DNA"/>
</dbReference>
<dbReference type="InParanoid" id="S7XGB5"/>
<proteinExistence type="predicted"/>
<reference evidence="2" key="1">
    <citation type="journal article" date="2013" name="PLoS Genet.">
        <title>The genome of Spraguea lophii and the basis of host-microsporidian interactions.</title>
        <authorList>
            <person name="Campbell S.E."/>
            <person name="Williams T.A."/>
            <person name="Yousuf A."/>
            <person name="Soanes D.M."/>
            <person name="Paszkiewicz K.H."/>
            <person name="Williams B.A.P."/>
        </authorList>
    </citation>
    <scope>NUCLEOTIDE SEQUENCE [LARGE SCALE GENOMIC DNA]</scope>
    <source>
        <strain evidence="2">42_110</strain>
    </source>
</reference>
<protein>
    <submittedName>
        <fullName evidence="1">Uncharacterized protein</fullName>
    </submittedName>
</protein>
<dbReference type="InterPro" id="IPR016024">
    <property type="entry name" value="ARM-type_fold"/>
</dbReference>
<dbReference type="Proteomes" id="UP000014978">
    <property type="component" value="Unassembled WGS sequence"/>
</dbReference>
<comment type="caution">
    <text evidence="1">The sequence shown here is derived from an EMBL/GenBank/DDBJ whole genome shotgun (WGS) entry which is preliminary data.</text>
</comment>
<dbReference type="SUPFAM" id="SSF48371">
    <property type="entry name" value="ARM repeat"/>
    <property type="match status" value="1"/>
</dbReference>
<accession>S7XGB5</accession>
<keyword evidence="2" id="KW-1185">Reference proteome</keyword>
<dbReference type="OMA" id="YETYYAV"/>
<dbReference type="AlphaFoldDB" id="S7XGB5"/>
<sequence>MIEKIIRLEYRNYEEIVRIINDTQEDIHTILVDLIIYYPAKIVLVNNLLKEIKEDIKYKVFSEVTIRFLNLIKNDGYQYNSKNSRVNDFISIIRALYVFSLRLFNVKVQLKNKELNYIIKNCERINKELNTQMEELEECSEFIQIINKDEKIDNEINTINAALMDMDIKFIEELCKTIELSVKYSTNGDVFIGKQTIDNFGFDRNECVNQLIKYYDVQNYNYLCKGIFLAEEQNRGDFFYVALVIVLAKSEGFLKVLYSMLDETNNSFKNKLLAFIFEQYYSPAFNIKLEYVSELYNPETHEEEIKIFRTIVDDSTIKEMEKYSSIDALNQFFNLNLEETIIPGDGCIDIRDKDVKELMDMDKIMFFTSFCFYCSDSITHFLTYLELYRKCFILNDDEQRIFLEVFRKFFINRKSFRKFVLQKILKFKMIKKEIAMEYNDLFLGY</sequence>
<dbReference type="HOGENOM" id="CLU_554349_0_0_1"/>